<proteinExistence type="predicted"/>
<dbReference type="PANTHER" id="PTHR12526">
    <property type="entry name" value="GLYCOSYLTRANSFERASE"/>
    <property type="match status" value="1"/>
</dbReference>
<keyword evidence="2 5" id="KW-0808">Transferase</keyword>
<organism evidence="5 6">
    <name type="scientific">Nitratidesulfovibrio vulgaris (strain DP4)</name>
    <name type="common">Desulfovibrio vulgaris</name>
    <dbReference type="NCBI Taxonomy" id="391774"/>
    <lineage>
        <taxon>Bacteria</taxon>
        <taxon>Pseudomonadati</taxon>
        <taxon>Thermodesulfobacteriota</taxon>
        <taxon>Desulfovibrionia</taxon>
        <taxon>Desulfovibrionales</taxon>
        <taxon>Desulfovibrionaceae</taxon>
        <taxon>Nitratidesulfovibrio</taxon>
    </lineage>
</organism>
<evidence type="ECO:0000259" key="3">
    <source>
        <dbReference type="Pfam" id="PF00534"/>
    </source>
</evidence>
<dbReference type="CDD" id="cd03811">
    <property type="entry name" value="GT4_GT28_WabH-like"/>
    <property type="match status" value="1"/>
</dbReference>
<dbReference type="Gene3D" id="3.40.50.2000">
    <property type="entry name" value="Glycogen Phosphorylase B"/>
    <property type="match status" value="2"/>
</dbReference>
<evidence type="ECO:0000313" key="6">
    <source>
        <dbReference type="Proteomes" id="UP000009173"/>
    </source>
</evidence>
<dbReference type="Pfam" id="PF13439">
    <property type="entry name" value="Glyco_transf_4"/>
    <property type="match status" value="1"/>
</dbReference>
<reference evidence="6" key="1">
    <citation type="journal article" date="2009" name="Environ. Microbiol.">
        <title>Contribution of mobile genetic elements to Desulfovibrio vulgaris genome plasticity.</title>
        <authorList>
            <person name="Walker C.B."/>
            <person name="Stolyar S."/>
            <person name="Chivian D."/>
            <person name="Pinel N."/>
            <person name="Gabster J.A."/>
            <person name="Dehal P.S."/>
            <person name="He Z."/>
            <person name="Yang Z.K."/>
            <person name="Yen H.C."/>
            <person name="Zhou J."/>
            <person name="Wall J.D."/>
            <person name="Hazen T.C."/>
            <person name="Arkin A.P."/>
            <person name="Stahl D.A."/>
        </authorList>
    </citation>
    <scope>NUCLEOTIDE SEQUENCE [LARGE SCALE GENOMIC DNA]</scope>
    <source>
        <strain evidence="6">DP4</strain>
    </source>
</reference>
<dbReference type="KEGG" id="dvl:Dvul_1933"/>
<feature type="domain" description="Glycosyltransferase subfamily 4-like N-terminal" evidence="4">
    <location>
        <begin position="12"/>
        <end position="160"/>
    </location>
</feature>
<dbReference type="GO" id="GO:0016757">
    <property type="term" value="F:glycosyltransferase activity"/>
    <property type="evidence" value="ECO:0007669"/>
    <property type="project" value="UniProtKB-KW"/>
</dbReference>
<accession>A0A0H3A8L4</accession>
<evidence type="ECO:0000259" key="4">
    <source>
        <dbReference type="Pfam" id="PF13439"/>
    </source>
</evidence>
<feature type="domain" description="Glycosyl transferase family 1" evidence="3">
    <location>
        <begin position="174"/>
        <end position="326"/>
    </location>
</feature>
<dbReference type="RefSeq" id="WP_011792554.1">
    <property type="nucleotide sequence ID" value="NC_008751.1"/>
</dbReference>
<sequence length="353" mass="39145">MNIAFVNATRKWGGVKSWTLAFAERLCSFGHDVHIYGRQPAFVEAAVKAVGHGRQVSFGADLNPRAIAFFMSEFRRHATDIVCVNVGKDLATAGIAARIMGIPVIQRIGLPEDIPYRLKTRLLHRLIRPAFLCPCRFIAEGFTRSLPYITPEDVHTVLNGKTATDHTLVAHAPRRLIATQQLNPDKGHDTLLRALARIVTPFECHIVGTGSAETRLKELAASLGIADRVVWHGFRPDVASLLEQSDIFLLASHSEGLPNTLLEGMATGLLPLSRDVGGVGEVIPADLTRWMLPRDADDEAFAARIEEALNLPAPDLLRLRERAREASRQTFDLTTCTRELETWLQHIIDTRHK</sequence>
<dbReference type="InterPro" id="IPR028098">
    <property type="entry name" value="Glyco_trans_4-like_N"/>
</dbReference>
<dbReference type="HOGENOM" id="CLU_009583_0_4_7"/>
<evidence type="ECO:0000256" key="2">
    <source>
        <dbReference type="ARBA" id="ARBA00022679"/>
    </source>
</evidence>
<name>A0A0H3A8L4_NITV4</name>
<dbReference type="Proteomes" id="UP000009173">
    <property type="component" value="Chromosome"/>
</dbReference>
<gene>
    <name evidence="5" type="ordered locus">Dvul_1933</name>
</gene>
<keyword evidence="1" id="KW-0328">Glycosyltransferase</keyword>
<dbReference type="PANTHER" id="PTHR12526:SF510">
    <property type="entry name" value="D-INOSITOL 3-PHOSPHATE GLYCOSYLTRANSFERASE"/>
    <property type="match status" value="1"/>
</dbReference>
<dbReference type="AlphaFoldDB" id="A0A0H3A8L4"/>
<evidence type="ECO:0000313" key="5">
    <source>
        <dbReference type="EMBL" id="ABM28949.1"/>
    </source>
</evidence>
<dbReference type="Pfam" id="PF00534">
    <property type="entry name" value="Glycos_transf_1"/>
    <property type="match status" value="1"/>
</dbReference>
<evidence type="ECO:0000256" key="1">
    <source>
        <dbReference type="ARBA" id="ARBA00022676"/>
    </source>
</evidence>
<dbReference type="InterPro" id="IPR001296">
    <property type="entry name" value="Glyco_trans_1"/>
</dbReference>
<protein>
    <submittedName>
        <fullName evidence="5">Glycosyl transferase, group 1</fullName>
    </submittedName>
</protein>
<dbReference type="SUPFAM" id="SSF53756">
    <property type="entry name" value="UDP-Glycosyltransferase/glycogen phosphorylase"/>
    <property type="match status" value="1"/>
</dbReference>
<dbReference type="EMBL" id="CP000527">
    <property type="protein sequence ID" value="ABM28949.1"/>
    <property type="molecule type" value="Genomic_DNA"/>
</dbReference>